<proteinExistence type="predicted"/>
<evidence type="ECO:0008006" key="5">
    <source>
        <dbReference type="Google" id="ProtNLM"/>
    </source>
</evidence>
<evidence type="ECO:0000256" key="2">
    <source>
        <dbReference type="SAM" id="SignalP"/>
    </source>
</evidence>
<sequence>MNLHTIANIKSRVSSLLAGAALSVSLGATSAFAQAAGQTLGSQVQSISKEFSTAGGFAGSTAMYVAALVTFVAGVWFLWQSRQPENRESGKVAAGLTGLVLTGLFVAGGSWIQKASYTTTGAGAKVTDQAGVITFQ</sequence>
<feature type="chain" id="PRO_5022069482" description="TrbC/VirB2 family protein" evidence="2">
    <location>
        <begin position="36"/>
        <end position="136"/>
    </location>
</feature>
<gene>
    <name evidence="3" type="ORF">FM996_21260</name>
</gene>
<keyword evidence="1" id="KW-0812">Transmembrane</keyword>
<name>A0A549SCM0_METSR</name>
<feature type="signal peptide" evidence="2">
    <location>
        <begin position="1"/>
        <end position="35"/>
    </location>
</feature>
<dbReference type="EMBL" id="VJMF01000130">
    <property type="protein sequence ID" value="TRL22267.1"/>
    <property type="molecule type" value="Genomic_DNA"/>
</dbReference>
<evidence type="ECO:0000313" key="4">
    <source>
        <dbReference type="Proteomes" id="UP000316781"/>
    </source>
</evidence>
<comment type="caution">
    <text evidence="3">The sequence shown here is derived from an EMBL/GenBank/DDBJ whole genome shotgun (WGS) entry which is preliminary data.</text>
</comment>
<feature type="transmembrane region" description="Helical" evidence="1">
    <location>
        <begin position="57"/>
        <end position="79"/>
    </location>
</feature>
<keyword evidence="2" id="KW-0732">Signal</keyword>
<keyword evidence="1" id="KW-1133">Transmembrane helix</keyword>
<dbReference type="Proteomes" id="UP000316781">
    <property type="component" value="Unassembled WGS sequence"/>
</dbReference>
<evidence type="ECO:0000313" key="3">
    <source>
        <dbReference type="EMBL" id="TRL22267.1"/>
    </source>
</evidence>
<reference evidence="3 4" key="1">
    <citation type="submission" date="2019-07" db="EMBL/GenBank/DDBJ databases">
        <title>Ln-dependent methylotrophs.</title>
        <authorList>
            <person name="Tani A."/>
        </authorList>
    </citation>
    <scope>NUCLEOTIDE SEQUENCE [LARGE SCALE GENOMIC DNA]</scope>
    <source>
        <strain evidence="3 4">SM89A</strain>
    </source>
</reference>
<organism evidence="3 4">
    <name type="scientific">Methylosinus sporium</name>
    <dbReference type="NCBI Taxonomy" id="428"/>
    <lineage>
        <taxon>Bacteria</taxon>
        <taxon>Pseudomonadati</taxon>
        <taxon>Pseudomonadota</taxon>
        <taxon>Alphaproteobacteria</taxon>
        <taxon>Hyphomicrobiales</taxon>
        <taxon>Methylocystaceae</taxon>
        <taxon>Methylosinus</taxon>
    </lineage>
</organism>
<evidence type="ECO:0000256" key="1">
    <source>
        <dbReference type="SAM" id="Phobius"/>
    </source>
</evidence>
<protein>
    <recommendedName>
        <fullName evidence="5">TrbC/VirB2 family protein</fullName>
    </recommendedName>
</protein>
<dbReference type="AlphaFoldDB" id="A0A549SCM0"/>
<feature type="transmembrane region" description="Helical" evidence="1">
    <location>
        <begin position="91"/>
        <end position="112"/>
    </location>
</feature>
<keyword evidence="1" id="KW-0472">Membrane</keyword>
<accession>A0A549SCM0</accession>
<dbReference type="RefSeq" id="WP_142864704.1">
    <property type="nucleotide sequence ID" value="NZ_VJMF01000130.1"/>
</dbReference>